<evidence type="ECO:0000256" key="2">
    <source>
        <dbReference type="ARBA" id="ARBA00023015"/>
    </source>
</evidence>
<keyword evidence="3" id="KW-0238">DNA-binding</keyword>
<dbReference type="PROSITE" id="PS50931">
    <property type="entry name" value="HTH_LYSR"/>
    <property type="match status" value="1"/>
</dbReference>
<dbReference type="InterPro" id="IPR050389">
    <property type="entry name" value="LysR-type_TF"/>
</dbReference>
<dbReference type="InterPro" id="IPR005119">
    <property type="entry name" value="LysR_subst-bd"/>
</dbReference>
<protein>
    <submittedName>
        <fullName evidence="6">LysR family transcriptional regulator</fullName>
    </submittedName>
</protein>
<dbReference type="EMBL" id="PYLW01000005">
    <property type="protein sequence ID" value="PSV97793.1"/>
    <property type="molecule type" value="Genomic_DNA"/>
</dbReference>
<proteinExistence type="inferred from homology"/>
<evidence type="ECO:0000313" key="6">
    <source>
        <dbReference type="EMBL" id="PSV97793.1"/>
    </source>
</evidence>
<dbReference type="InterPro" id="IPR037402">
    <property type="entry name" value="YidZ_PBP2"/>
</dbReference>
<reference evidence="6 7" key="1">
    <citation type="submission" date="2018-01" db="EMBL/GenBank/DDBJ databases">
        <title>Whole genome sequencing of Histamine producing bacteria.</title>
        <authorList>
            <person name="Butler K."/>
        </authorList>
    </citation>
    <scope>NUCLEOTIDE SEQUENCE [LARGE SCALE GENOMIC DNA]</scope>
    <source>
        <strain evidence="6 7">NCIMB 13481</strain>
    </source>
</reference>
<dbReference type="SUPFAM" id="SSF46785">
    <property type="entry name" value="Winged helix' DNA-binding domain"/>
    <property type="match status" value="1"/>
</dbReference>
<comment type="caution">
    <text evidence="6">The sequence shown here is derived from an EMBL/GenBank/DDBJ whole genome shotgun (WGS) entry which is preliminary data.</text>
</comment>
<dbReference type="CDD" id="cd08417">
    <property type="entry name" value="PBP2_Nitroaromatics_like"/>
    <property type="match status" value="1"/>
</dbReference>
<sequence>MDLIKLSRISMKHLITLHVMLDTLSVTACAQRLCVSPSSVSKTLSQLRKTLNDELFYRNGNRLVSTPLARRLGPTVHQMISDMNQIMTQEEFDVANYAGSFSLSMRESTFELIAAPLCEHILKLAPNIRLDIWSKDNIGVSGLAKGVLDFIILPHDLSQPPNIDNNLVWETLFTDEMVCLMSPEHPLVEQSLTIDDYLRYDHIGIVDNDLSVPFFEMQLIQQHRKRKVMVNVADFGAAATLCKTTELLFTCSKKWAEVAAQAQSLIMKELPFNYGQVGYSLVWYQPSMNDPALRWLYQQITTVGHKIGRVMHKPLAELD</sequence>
<dbReference type="STRING" id="56192.UB38_04350"/>
<dbReference type="InterPro" id="IPR036388">
    <property type="entry name" value="WH-like_DNA-bd_sf"/>
</dbReference>
<dbReference type="GO" id="GO:0003677">
    <property type="term" value="F:DNA binding"/>
    <property type="evidence" value="ECO:0007669"/>
    <property type="project" value="UniProtKB-KW"/>
</dbReference>
<dbReference type="AlphaFoldDB" id="A0A2T3MMH1"/>
<keyword evidence="2" id="KW-0805">Transcription regulation</keyword>
<evidence type="ECO:0000256" key="1">
    <source>
        <dbReference type="ARBA" id="ARBA00009437"/>
    </source>
</evidence>
<dbReference type="GO" id="GO:0003700">
    <property type="term" value="F:DNA-binding transcription factor activity"/>
    <property type="evidence" value="ECO:0007669"/>
    <property type="project" value="InterPro"/>
</dbReference>
<evidence type="ECO:0000256" key="3">
    <source>
        <dbReference type="ARBA" id="ARBA00023125"/>
    </source>
</evidence>
<dbReference type="Gene3D" id="1.10.10.10">
    <property type="entry name" value="Winged helix-like DNA-binding domain superfamily/Winged helix DNA-binding domain"/>
    <property type="match status" value="1"/>
</dbReference>
<dbReference type="Proteomes" id="UP000241954">
    <property type="component" value="Unassembled WGS sequence"/>
</dbReference>
<dbReference type="Pfam" id="PF00126">
    <property type="entry name" value="HTH_1"/>
    <property type="match status" value="1"/>
</dbReference>
<dbReference type="InterPro" id="IPR036390">
    <property type="entry name" value="WH_DNA-bd_sf"/>
</dbReference>
<accession>A0A2T3MMH1</accession>
<evidence type="ECO:0000259" key="5">
    <source>
        <dbReference type="PROSITE" id="PS50931"/>
    </source>
</evidence>
<dbReference type="Gene3D" id="3.40.190.10">
    <property type="entry name" value="Periplasmic binding protein-like II"/>
    <property type="match status" value="2"/>
</dbReference>
<dbReference type="PANTHER" id="PTHR30118">
    <property type="entry name" value="HTH-TYPE TRANSCRIPTIONAL REGULATOR LEUO-RELATED"/>
    <property type="match status" value="1"/>
</dbReference>
<comment type="similarity">
    <text evidence="1">Belongs to the LysR transcriptional regulatory family.</text>
</comment>
<dbReference type="InterPro" id="IPR000847">
    <property type="entry name" value="LysR_HTH_N"/>
</dbReference>
<name>A0A2T3MMH1_9GAMM</name>
<evidence type="ECO:0000313" key="7">
    <source>
        <dbReference type="Proteomes" id="UP000241954"/>
    </source>
</evidence>
<dbReference type="SUPFAM" id="SSF53850">
    <property type="entry name" value="Periplasmic binding protein-like II"/>
    <property type="match status" value="1"/>
</dbReference>
<keyword evidence="4" id="KW-0804">Transcription</keyword>
<dbReference type="PANTHER" id="PTHR30118:SF12">
    <property type="entry name" value="TRANSCRIPTIONAL REGULATOR LYSR FAMILY"/>
    <property type="match status" value="1"/>
</dbReference>
<gene>
    <name evidence="6" type="ORF">C9I88_06890</name>
</gene>
<dbReference type="RefSeq" id="WP_107237054.1">
    <property type="nucleotide sequence ID" value="NZ_PYLW01000005.1"/>
</dbReference>
<evidence type="ECO:0000256" key="4">
    <source>
        <dbReference type="ARBA" id="ARBA00023163"/>
    </source>
</evidence>
<dbReference type="Pfam" id="PF03466">
    <property type="entry name" value="LysR_substrate"/>
    <property type="match status" value="1"/>
</dbReference>
<feature type="domain" description="HTH lysR-type" evidence="5">
    <location>
        <begin position="9"/>
        <end position="66"/>
    </location>
</feature>
<organism evidence="6 7">
    <name type="scientific">Photobacterium iliopiscarium</name>
    <dbReference type="NCBI Taxonomy" id="56192"/>
    <lineage>
        <taxon>Bacteria</taxon>
        <taxon>Pseudomonadati</taxon>
        <taxon>Pseudomonadota</taxon>
        <taxon>Gammaproteobacteria</taxon>
        <taxon>Vibrionales</taxon>
        <taxon>Vibrionaceae</taxon>
        <taxon>Photobacterium</taxon>
    </lineage>
</organism>